<comment type="function">
    <text evidence="3">Catalyzes the interconversion of methylthioribose-1-phosphate (MTR-1-P) into methylthioribulose-1-phosphate (MTRu-1-P).</text>
</comment>
<dbReference type="UniPathway" id="UPA00904">
    <property type="reaction ID" value="UER00874"/>
</dbReference>
<dbReference type="GO" id="GO:0046523">
    <property type="term" value="F:S-methyl-5-thioribose-1-phosphate isomerase activity"/>
    <property type="evidence" value="ECO:0007669"/>
    <property type="project" value="UniProtKB-UniRule"/>
</dbReference>
<comment type="similarity">
    <text evidence="3">Belongs to the EIF-2B alpha/beta/delta subunits family. MtnA subfamily.</text>
</comment>
<keyword evidence="3" id="KW-0486">Methionine biosynthesis</keyword>
<keyword evidence="1 3" id="KW-0028">Amino-acid biosynthesis</keyword>
<dbReference type="PANTHER" id="PTHR43475">
    <property type="entry name" value="METHYLTHIORIBOSE-1-PHOSPHATE ISOMERASE"/>
    <property type="match status" value="1"/>
</dbReference>
<keyword evidence="2 3" id="KW-0413">Isomerase</keyword>
<dbReference type="FunFam" id="3.40.50.10470:FF:000006">
    <property type="entry name" value="Methylthioribose-1-phosphate isomerase"/>
    <property type="match status" value="1"/>
</dbReference>
<sequence length="349" mass="38550">MNPYSSICWHNNHVRLLDQRRLPREEVYLETRDYREVIEAIRTLAIRGAPALGVAAAMAAALGALETDTDDPQRFQERFSEVCREIAQARPTAVNLFWALARMQKVVREHAALPVAEIKNRLVAEAQILLKEDETINRRLAQNGQVVIHDGNRVLTHCNTGALATGAYGTALGVMRAAWEAGKRFTVWVDETRPLLQGARLTTWELGKLGIPYTLIPDGAAATLMRQKKVDLVIVGADRIAANGDTANKIGTYGLAVLARYHDIPFYVAAPLSTFDFNLTHGDQIPVEERDPEEVTRLCGQEVAPPKTPALNLAFDVTPNDLISGIITEAGLAQPPYSSSLKLWRKSKE</sequence>
<feature type="binding site" evidence="3">
    <location>
        <position position="197"/>
    </location>
    <ligand>
        <name>substrate</name>
    </ligand>
</feature>
<evidence type="ECO:0000313" key="4">
    <source>
        <dbReference type="EMBL" id="HGZ10757.1"/>
    </source>
</evidence>
<dbReference type="InterPro" id="IPR027363">
    <property type="entry name" value="M1Pi_N"/>
</dbReference>
<dbReference type="Pfam" id="PF01008">
    <property type="entry name" value="IF-2B"/>
    <property type="match status" value="1"/>
</dbReference>
<protein>
    <recommendedName>
        <fullName evidence="3">Methylthioribose-1-phosphate isomerase</fullName>
        <shortName evidence="3">M1Pi</shortName>
        <shortName evidence="3">MTR-1-P isomerase</shortName>
        <ecNumber evidence="3">5.3.1.23</ecNumber>
    </recommendedName>
    <alternativeName>
        <fullName evidence="3">S-methyl-5-thioribose-1-phosphate isomerase</fullName>
    </alternativeName>
</protein>
<feature type="active site" description="Proton donor" evidence="3">
    <location>
        <position position="238"/>
    </location>
</feature>
<evidence type="ECO:0000256" key="1">
    <source>
        <dbReference type="ARBA" id="ARBA00022605"/>
    </source>
</evidence>
<feature type="site" description="Transition state stabilizer" evidence="3">
    <location>
        <position position="158"/>
    </location>
</feature>
<dbReference type="HAMAP" id="MF_01678">
    <property type="entry name" value="Salvage_MtnA"/>
    <property type="match status" value="1"/>
</dbReference>
<dbReference type="NCBIfam" id="NF004326">
    <property type="entry name" value="PRK05720.1"/>
    <property type="match status" value="1"/>
</dbReference>
<dbReference type="FunFam" id="1.20.120.420:FF:000003">
    <property type="entry name" value="Methylthioribose-1-phosphate isomerase"/>
    <property type="match status" value="1"/>
</dbReference>
<feature type="binding site" evidence="3">
    <location>
        <position position="90"/>
    </location>
    <ligand>
        <name>substrate</name>
    </ligand>
</feature>
<dbReference type="InterPro" id="IPR011559">
    <property type="entry name" value="Initiation_fac_2B_a/b/d"/>
</dbReference>
<comment type="pathway">
    <text evidence="3">Amino-acid biosynthesis; L-methionine biosynthesis via salvage pathway; L-methionine from S-methyl-5-thio-alpha-D-ribose 1-phosphate: step 1/6.</text>
</comment>
<accession>A0A7C5EKP1</accession>
<gene>
    <name evidence="3 4" type="primary">mtnA</name>
    <name evidence="4" type="ORF">ENW48_00890</name>
</gene>
<dbReference type="PANTHER" id="PTHR43475:SF1">
    <property type="entry name" value="METHYLTHIORIBOSE-1-PHOSPHATE ISOMERASE"/>
    <property type="match status" value="1"/>
</dbReference>
<dbReference type="InterPro" id="IPR042529">
    <property type="entry name" value="IF_2B-like_C"/>
</dbReference>
<dbReference type="InterPro" id="IPR005251">
    <property type="entry name" value="IF-M1Pi"/>
</dbReference>
<dbReference type="EC" id="5.3.1.23" evidence="3"/>
<dbReference type="GO" id="GO:0019509">
    <property type="term" value="P:L-methionine salvage from methylthioadenosine"/>
    <property type="evidence" value="ECO:0007669"/>
    <property type="project" value="UniProtKB-UniRule"/>
</dbReference>
<name>A0A7C5EKP1_9BACT</name>
<comment type="caution">
    <text evidence="4">The sequence shown here is derived from an EMBL/GenBank/DDBJ whole genome shotgun (WGS) entry which is preliminary data.</text>
</comment>
<comment type="catalytic activity">
    <reaction evidence="3">
        <text>5-(methylsulfanyl)-alpha-D-ribose 1-phosphate = 5-(methylsulfanyl)-D-ribulose 1-phosphate</text>
        <dbReference type="Rhea" id="RHEA:19989"/>
        <dbReference type="ChEBI" id="CHEBI:58533"/>
        <dbReference type="ChEBI" id="CHEBI:58548"/>
        <dbReference type="EC" id="5.3.1.23"/>
    </reaction>
</comment>
<dbReference type="EMBL" id="DTKJ01000010">
    <property type="protein sequence ID" value="HGZ10757.1"/>
    <property type="molecule type" value="Genomic_DNA"/>
</dbReference>
<evidence type="ECO:0000256" key="2">
    <source>
        <dbReference type="ARBA" id="ARBA00023235"/>
    </source>
</evidence>
<dbReference type="InterPro" id="IPR037171">
    <property type="entry name" value="NagB/RpiA_transferase-like"/>
</dbReference>
<feature type="binding site" evidence="3">
    <location>
        <begin position="47"/>
        <end position="49"/>
    </location>
    <ligand>
        <name>substrate</name>
    </ligand>
</feature>
<proteinExistence type="inferred from homology"/>
<dbReference type="Gene3D" id="1.20.120.420">
    <property type="entry name" value="translation initiation factor eif-2b, domain 1"/>
    <property type="match status" value="1"/>
</dbReference>
<feature type="binding site" evidence="3">
    <location>
        <begin position="248"/>
        <end position="249"/>
    </location>
    <ligand>
        <name>substrate</name>
    </ligand>
</feature>
<dbReference type="Gene3D" id="3.40.50.10470">
    <property type="entry name" value="Translation initiation factor eif-2b, domain 2"/>
    <property type="match status" value="1"/>
</dbReference>
<reference evidence="4" key="1">
    <citation type="journal article" date="2020" name="mSystems">
        <title>Genome- and Community-Level Interaction Insights into Carbon Utilization and Element Cycling Functions of Hydrothermarchaeota in Hydrothermal Sediment.</title>
        <authorList>
            <person name="Zhou Z."/>
            <person name="Liu Y."/>
            <person name="Xu W."/>
            <person name="Pan J."/>
            <person name="Luo Z.H."/>
            <person name="Li M."/>
        </authorList>
    </citation>
    <scope>NUCLEOTIDE SEQUENCE [LARGE SCALE GENOMIC DNA]</scope>
    <source>
        <strain evidence="4">SpSt-853</strain>
    </source>
</reference>
<evidence type="ECO:0000256" key="3">
    <source>
        <dbReference type="HAMAP-Rule" id="MF_01678"/>
    </source>
</evidence>
<dbReference type="AlphaFoldDB" id="A0A7C5EKP1"/>
<dbReference type="SUPFAM" id="SSF100950">
    <property type="entry name" value="NagB/RpiA/CoA transferase-like"/>
    <property type="match status" value="1"/>
</dbReference>
<organism evidence="4">
    <name type="scientific">Desulfobacca acetoxidans</name>
    <dbReference type="NCBI Taxonomy" id="60893"/>
    <lineage>
        <taxon>Bacteria</taxon>
        <taxon>Pseudomonadati</taxon>
        <taxon>Thermodesulfobacteriota</taxon>
        <taxon>Desulfobaccia</taxon>
        <taxon>Desulfobaccales</taxon>
        <taxon>Desulfobaccaceae</taxon>
        <taxon>Desulfobacca</taxon>
    </lineage>
</organism>
<dbReference type="NCBIfam" id="TIGR00524">
    <property type="entry name" value="eIF-2B_rel"/>
    <property type="match status" value="1"/>
</dbReference>
<dbReference type="InterPro" id="IPR000649">
    <property type="entry name" value="IF-2B-related"/>
</dbReference>
<dbReference type="NCBIfam" id="TIGR00512">
    <property type="entry name" value="salvage_mtnA"/>
    <property type="match status" value="1"/>
</dbReference>